<accession>A0ABN1RIN8</accession>
<proteinExistence type="predicted"/>
<protein>
    <submittedName>
        <fullName evidence="1">Uncharacterized protein</fullName>
    </submittedName>
</protein>
<evidence type="ECO:0000313" key="1">
    <source>
        <dbReference type="EMBL" id="GAA0957946.1"/>
    </source>
</evidence>
<gene>
    <name evidence="1" type="ORF">GCM10009575_089070</name>
</gene>
<dbReference type="Proteomes" id="UP001500418">
    <property type="component" value="Unassembled WGS sequence"/>
</dbReference>
<keyword evidence="2" id="KW-1185">Reference proteome</keyword>
<name>A0ABN1RIN8_9ACTN</name>
<comment type="caution">
    <text evidence="1">The sequence shown here is derived from an EMBL/GenBank/DDBJ whole genome shotgun (WGS) entry which is preliminary data.</text>
</comment>
<sequence>MRAGAGRLRPETVFSSPELVIGHLAFHGSGLAAQASGGQESFQKVLLEHHQGLDQEVRGKGCPV</sequence>
<dbReference type="EMBL" id="BAAAID010000107">
    <property type="protein sequence ID" value="GAA0957946.1"/>
    <property type="molecule type" value="Genomic_DNA"/>
</dbReference>
<evidence type="ECO:0000313" key="2">
    <source>
        <dbReference type="Proteomes" id="UP001500418"/>
    </source>
</evidence>
<reference evidence="1 2" key="1">
    <citation type="journal article" date="2019" name="Int. J. Syst. Evol. Microbiol.">
        <title>The Global Catalogue of Microorganisms (GCM) 10K type strain sequencing project: providing services to taxonomists for standard genome sequencing and annotation.</title>
        <authorList>
            <consortium name="The Broad Institute Genomics Platform"/>
            <consortium name="The Broad Institute Genome Sequencing Center for Infectious Disease"/>
            <person name="Wu L."/>
            <person name="Ma J."/>
        </authorList>
    </citation>
    <scope>NUCLEOTIDE SEQUENCE [LARGE SCALE GENOMIC DNA]</scope>
    <source>
        <strain evidence="1 2">JCM 11444</strain>
    </source>
</reference>
<organism evidence="1 2">
    <name type="scientific">Streptomyces rhizosphaericus</name>
    <dbReference type="NCBI Taxonomy" id="114699"/>
    <lineage>
        <taxon>Bacteria</taxon>
        <taxon>Bacillati</taxon>
        <taxon>Actinomycetota</taxon>
        <taxon>Actinomycetes</taxon>
        <taxon>Kitasatosporales</taxon>
        <taxon>Streptomycetaceae</taxon>
        <taxon>Streptomyces</taxon>
        <taxon>Streptomyces violaceusniger group</taxon>
    </lineage>
</organism>